<organism evidence="6 7">
    <name type="scientific">Paenibacillus terreus</name>
    <dbReference type="NCBI Taxonomy" id="1387834"/>
    <lineage>
        <taxon>Bacteria</taxon>
        <taxon>Bacillati</taxon>
        <taxon>Bacillota</taxon>
        <taxon>Bacilli</taxon>
        <taxon>Bacillales</taxon>
        <taxon>Paenibacillaceae</taxon>
        <taxon>Paenibacillus</taxon>
    </lineage>
</organism>
<gene>
    <name evidence="6" type="ORF">ACE3NQ_28450</name>
</gene>
<evidence type="ECO:0000313" key="7">
    <source>
        <dbReference type="Proteomes" id="UP001580407"/>
    </source>
</evidence>
<dbReference type="SUPFAM" id="SSF46955">
    <property type="entry name" value="Putative DNA-binding domain"/>
    <property type="match status" value="2"/>
</dbReference>
<keyword evidence="3 6" id="KW-0238">DNA-binding</keyword>
<name>A0ABV5BGK5_9BACL</name>
<evidence type="ECO:0000313" key="6">
    <source>
        <dbReference type="EMBL" id="MFB5684845.1"/>
    </source>
</evidence>
<dbReference type="InterPro" id="IPR047057">
    <property type="entry name" value="MerR_fam"/>
</dbReference>
<sequence length="235" mass="26968">MRPKDLARKFSISTSTLRNYEAKGLIPSAQRTASGYRHYTDKHIAYLSCLQAMAPAFGMEVTTEVLLAIQSKDIDEALWRVKESEIQLYKSRQLAMQSLRELEAEKNFENNDQADSHWMTVGEAAAAYEVPATTLRHWENVGLITSKRDPNNGYRLYNRSHLRKVLLIRTLRSLVYSEATVRLKQEIAELDEHNLEQACKMAAGLLEYLNGANREQLKALYHLYQLIEFVLNSDS</sequence>
<dbReference type="RefSeq" id="WP_375528529.1">
    <property type="nucleotide sequence ID" value="NZ_JBHILM010000049.1"/>
</dbReference>
<dbReference type="Pfam" id="PF13411">
    <property type="entry name" value="MerR_1"/>
    <property type="match status" value="1"/>
</dbReference>
<dbReference type="Pfam" id="PF00376">
    <property type="entry name" value="MerR"/>
    <property type="match status" value="1"/>
</dbReference>
<dbReference type="Proteomes" id="UP001580407">
    <property type="component" value="Unassembled WGS sequence"/>
</dbReference>
<keyword evidence="2" id="KW-0805">Transcription regulation</keyword>
<dbReference type="PANTHER" id="PTHR30204:SF69">
    <property type="entry name" value="MERR-FAMILY TRANSCRIPTIONAL REGULATOR"/>
    <property type="match status" value="1"/>
</dbReference>
<keyword evidence="1" id="KW-0678">Repressor</keyword>
<protein>
    <submittedName>
        <fullName evidence="6">MerR family DNA-binding transcriptional regulator</fullName>
    </submittedName>
</protein>
<evidence type="ECO:0000256" key="4">
    <source>
        <dbReference type="ARBA" id="ARBA00023163"/>
    </source>
</evidence>
<evidence type="ECO:0000256" key="3">
    <source>
        <dbReference type="ARBA" id="ARBA00023125"/>
    </source>
</evidence>
<reference evidence="6 7" key="1">
    <citation type="submission" date="2024-09" db="EMBL/GenBank/DDBJ databases">
        <authorList>
            <person name="Ruan L."/>
        </authorList>
    </citation>
    <scope>NUCLEOTIDE SEQUENCE [LARGE SCALE GENOMIC DNA]</scope>
    <source>
        <strain evidence="6 7">D33</strain>
    </source>
</reference>
<keyword evidence="7" id="KW-1185">Reference proteome</keyword>
<dbReference type="PANTHER" id="PTHR30204">
    <property type="entry name" value="REDOX-CYCLING DRUG-SENSING TRANSCRIPTIONAL ACTIVATOR SOXR"/>
    <property type="match status" value="1"/>
</dbReference>
<dbReference type="SMART" id="SM00422">
    <property type="entry name" value="HTH_MERR"/>
    <property type="match status" value="2"/>
</dbReference>
<evidence type="ECO:0000256" key="1">
    <source>
        <dbReference type="ARBA" id="ARBA00022491"/>
    </source>
</evidence>
<dbReference type="Gene3D" id="1.10.1660.10">
    <property type="match status" value="2"/>
</dbReference>
<comment type="caution">
    <text evidence="6">The sequence shown here is derived from an EMBL/GenBank/DDBJ whole genome shotgun (WGS) entry which is preliminary data.</text>
</comment>
<evidence type="ECO:0000256" key="2">
    <source>
        <dbReference type="ARBA" id="ARBA00023015"/>
    </source>
</evidence>
<feature type="domain" description="HTH merR-type" evidence="5">
    <location>
        <begin position="1"/>
        <end position="53"/>
    </location>
</feature>
<accession>A0ABV5BGK5</accession>
<keyword evidence="4" id="KW-0804">Transcription</keyword>
<dbReference type="GO" id="GO:0003677">
    <property type="term" value="F:DNA binding"/>
    <property type="evidence" value="ECO:0007669"/>
    <property type="project" value="UniProtKB-KW"/>
</dbReference>
<dbReference type="InterPro" id="IPR009061">
    <property type="entry name" value="DNA-bd_dom_put_sf"/>
</dbReference>
<evidence type="ECO:0000259" key="5">
    <source>
        <dbReference type="PROSITE" id="PS50937"/>
    </source>
</evidence>
<dbReference type="EMBL" id="JBHILM010000049">
    <property type="protein sequence ID" value="MFB5684845.1"/>
    <property type="molecule type" value="Genomic_DNA"/>
</dbReference>
<dbReference type="InterPro" id="IPR000551">
    <property type="entry name" value="MerR-type_HTH_dom"/>
</dbReference>
<proteinExistence type="predicted"/>
<feature type="domain" description="HTH merR-type" evidence="5">
    <location>
        <begin position="118"/>
        <end position="174"/>
    </location>
</feature>
<dbReference type="PROSITE" id="PS50937">
    <property type="entry name" value="HTH_MERR_2"/>
    <property type="match status" value="2"/>
</dbReference>